<dbReference type="Proteomes" id="UP000789595">
    <property type="component" value="Unassembled WGS sequence"/>
</dbReference>
<feature type="region of interest" description="Disordered" evidence="2">
    <location>
        <begin position="576"/>
        <end position="625"/>
    </location>
</feature>
<reference evidence="4" key="2">
    <citation type="submission" date="2021-11" db="EMBL/GenBank/DDBJ databases">
        <authorList>
            <consortium name="Genoscope - CEA"/>
            <person name="William W."/>
        </authorList>
    </citation>
    <scope>NUCLEOTIDE SEQUENCE</scope>
</reference>
<reference evidence="3" key="1">
    <citation type="submission" date="2021-01" db="EMBL/GenBank/DDBJ databases">
        <authorList>
            <person name="Corre E."/>
            <person name="Pelletier E."/>
            <person name="Niang G."/>
            <person name="Scheremetjew M."/>
            <person name="Finn R."/>
            <person name="Kale V."/>
            <person name="Holt S."/>
            <person name="Cochrane G."/>
            <person name="Meng A."/>
            <person name="Brown T."/>
            <person name="Cohen L."/>
        </authorList>
    </citation>
    <scope>NUCLEOTIDE SEQUENCE</scope>
    <source>
        <strain evidence="3">CCMP1756</strain>
    </source>
</reference>
<proteinExistence type="predicted"/>
<dbReference type="GO" id="GO:0035253">
    <property type="term" value="C:ciliary rootlet"/>
    <property type="evidence" value="ECO:0007669"/>
    <property type="project" value="TreeGrafter"/>
</dbReference>
<keyword evidence="1" id="KW-0175">Coiled coil</keyword>
<organism evidence="3">
    <name type="scientific">Pelagomonas calceolata</name>
    <dbReference type="NCBI Taxonomy" id="35677"/>
    <lineage>
        <taxon>Eukaryota</taxon>
        <taxon>Sar</taxon>
        <taxon>Stramenopiles</taxon>
        <taxon>Ochrophyta</taxon>
        <taxon>Pelagophyceae</taxon>
        <taxon>Pelagomonadales</taxon>
        <taxon>Pelagomonadaceae</taxon>
        <taxon>Pelagomonas</taxon>
    </lineage>
</organism>
<feature type="coiled-coil region" evidence="1">
    <location>
        <begin position="290"/>
        <end position="424"/>
    </location>
</feature>
<feature type="compositionally biased region" description="Basic and acidic residues" evidence="2">
    <location>
        <begin position="604"/>
        <end position="614"/>
    </location>
</feature>
<dbReference type="GO" id="GO:0036158">
    <property type="term" value="P:outer dynein arm assembly"/>
    <property type="evidence" value="ECO:0007669"/>
    <property type="project" value="InterPro"/>
</dbReference>
<evidence type="ECO:0000313" key="4">
    <source>
        <dbReference type="EMBL" id="CAH0378255.1"/>
    </source>
</evidence>
<dbReference type="PANTHER" id="PTHR46518:SF1">
    <property type="entry name" value="OUTER DYNEIN ARM-DOCKING COMPLEX SUBUNIT 3"/>
    <property type="match status" value="1"/>
</dbReference>
<evidence type="ECO:0000256" key="2">
    <source>
        <dbReference type="SAM" id="MobiDB-lite"/>
    </source>
</evidence>
<evidence type="ECO:0000313" key="3">
    <source>
        <dbReference type="EMBL" id="CAE0697245.1"/>
    </source>
</evidence>
<feature type="region of interest" description="Disordered" evidence="2">
    <location>
        <begin position="1"/>
        <end position="38"/>
    </location>
</feature>
<evidence type="ECO:0000256" key="1">
    <source>
        <dbReference type="SAM" id="Coils"/>
    </source>
</evidence>
<dbReference type="PANTHER" id="PTHR46518">
    <property type="entry name" value="COILED-COIL DOMAIN-CONTAINING PROTEIN 151"/>
    <property type="match status" value="1"/>
</dbReference>
<dbReference type="GO" id="GO:0097542">
    <property type="term" value="C:ciliary tip"/>
    <property type="evidence" value="ECO:0007669"/>
    <property type="project" value="TreeGrafter"/>
</dbReference>
<dbReference type="InterPro" id="IPR033192">
    <property type="entry name" value="ODAD3"/>
</dbReference>
<protein>
    <submittedName>
        <fullName evidence="3">Uncharacterized protein</fullName>
    </submittedName>
</protein>
<keyword evidence="5" id="KW-1185">Reference proteome</keyword>
<name>A0A7S4E8D6_9STRA</name>
<accession>A0A7S4E8D6</accession>
<dbReference type="EMBL" id="HBIW01014726">
    <property type="protein sequence ID" value="CAE0697245.1"/>
    <property type="molecule type" value="Transcribed_RNA"/>
</dbReference>
<dbReference type="OrthoDB" id="71318at2759"/>
<gene>
    <name evidence="3" type="ORF">PCAL00307_LOCUS12681</name>
    <name evidence="4" type="ORF">PECAL_5P27710</name>
</gene>
<dbReference type="GO" id="GO:0036064">
    <property type="term" value="C:ciliary basal body"/>
    <property type="evidence" value="ECO:0007669"/>
    <property type="project" value="TreeGrafter"/>
</dbReference>
<feature type="compositionally biased region" description="Basic and acidic residues" evidence="2">
    <location>
        <begin position="576"/>
        <end position="587"/>
    </location>
</feature>
<sequence length="647" mass="72859">MAQELAVVEKKPSQLAKLKKKKKKQQLTPLDRFGKPIKKPTFNKQELQEAVRRLAPGYNEMPRVPHEFGQAFNVTNVDASTKAAKGGSGFKGVTPLDMMEWGVNFAAKKFNEIRTQCDIKALELKKRLDVLRDLKAQNDGVEDMLRPENPYSVTINELLAKIQVVQDKLDRECHYKRQLEHVKERLEKTQIKYDCHLGHLQEARDAAIREHADMVAMTRQIEAAVQGLLVQVHEKQYEMEVEGDEMKRSLMQREAEKEQAAKMKGWDAERKRERALFNAEMAGDLTEEGEQKLMDKLNAKKEELKGLRKAHDALEKEFNQLDEDFSEVRKVTGVNSLAEVVEKIKKQKENKKQLVLEKRDADSRLAGAKQMREKLEKRFSELRASGIGTTEMNRDVADDLEKDIDTARAELKTTTQDCERLEGTLIGLRTGAVGLYERLIPYFNLLEDQPDLVKKGAPDPKTIETAEALVLSEAMLVKMIELLGGGDKETEGALVLEDPSVDEMNVSLAPGNNLRIKSEEQKENEKSVKESVFLTAVDEDEADDGLAPGDPSELVPARSFIKKSAARQYESAIRAEAEKKRASKLEELSEGPGAAKGSKAARKKAQDEWLKEAGKPINNLHPLPMSKVKGCAQDRAAQLIRDFPKFG</sequence>
<dbReference type="GO" id="GO:0003341">
    <property type="term" value="P:cilium movement"/>
    <property type="evidence" value="ECO:0007669"/>
    <property type="project" value="InterPro"/>
</dbReference>
<dbReference type="AlphaFoldDB" id="A0A7S4E8D6"/>
<evidence type="ECO:0000313" key="5">
    <source>
        <dbReference type="Proteomes" id="UP000789595"/>
    </source>
</evidence>
<dbReference type="EMBL" id="CAKKNE010000005">
    <property type="protein sequence ID" value="CAH0378255.1"/>
    <property type="molecule type" value="Genomic_DNA"/>
</dbReference>